<feature type="compositionally biased region" description="Basic and acidic residues" evidence="1">
    <location>
        <begin position="200"/>
        <end position="268"/>
    </location>
</feature>
<feature type="compositionally biased region" description="Polar residues" evidence="1">
    <location>
        <begin position="541"/>
        <end position="577"/>
    </location>
</feature>
<feature type="compositionally biased region" description="Acidic residues" evidence="1">
    <location>
        <begin position="527"/>
        <end position="539"/>
    </location>
</feature>
<feature type="region of interest" description="Disordered" evidence="1">
    <location>
        <begin position="1079"/>
        <end position="1139"/>
    </location>
</feature>
<evidence type="ECO:0000256" key="1">
    <source>
        <dbReference type="SAM" id="MobiDB-lite"/>
    </source>
</evidence>
<feature type="compositionally biased region" description="Polar residues" evidence="1">
    <location>
        <begin position="1444"/>
        <end position="1456"/>
    </location>
</feature>
<keyword evidence="3" id="KW-1185">Reference proteome</keyword>
<feature type="compositionally biased region" description="Low complexity" evidence="1">
    <location>
        <begin position="1388"/>
        <end position="1398"/>
    </location>
</feature>
<feature type="compositionally biased region" description="Polar residues" evidence="1">
    <location>
        <begin position="269"/>
        <end position="278"/>
    </location>
</feature>
<feature type="region of interest" description="Disordered" evidence="1">
    <location>
        <begin position="501"/>
        <end position="658"/>
    </location>
</feature>
<feature type="compositionally biased region" description="Basic and acidic residues" evidence="1">
    <location>
        <begin position="1649"/>
        <end position="1665"/>
    </location>
</feature>
<feature type="compositionally biased region" description="Basic and acidic residues" evidence="1">
    <location>
        <begin position="870"/>
        <end position="892"/>
    </location>
</feature>
<feature type="compositionally biased region" description="Polar residues" evidence="1">
    <location>
        <begin position="1305"/>
        <end position="1318"/>
    </location>
</feature>
<evidence type="ECO:0008006" key="4">
    <source>
        <dbReference type="Google" id="ProtNLM"/>
    </source>
</evidence>
<feature type="compositionally biased region" description="Polar residues" evidence="1">
    <location>
        <begin position="606"/>
        <end position="633"/>
    </location>
</feature>
<dbReference type="EMBL" id="JBEUOH010000007">
    <property type="protein sequence ID" value="KAL0891983.1"/>
    <property type="molecule type" value="Genomic_DNA"/>
</dbReference>
<feature type="compositionally biased region" description="Low complexity" evidence="1">
    <location>
        <begin position="395"/>
        <end position="407"/>
    </location>
</feature>
<feature type="compositionally biased region" description="Polar residues" evidence="1">
    <location>
        <begin position="1416"/>
        <end position="1428"/>
    </location>
</feature>
<feature type="compositionally biased region" description="Acidic residues" evidence="1">
    <location>
        <begin position="759"/>
        <end position="768"/>
    </location>
</feature>
<feature type="region of interest" description="Disordered" evidence="1">
    <location>
        <begin position="1"/>
        <end position="486"/>
    </location>
</feature>
<feature type="compositionally biased region" description="Basic and acidic residues" evidence="1">
    <location>
        <begin position="372"/>
        <end position="383"/>
    </location>
</feature>
<evidence type="ECO:0000313" key="2">
    <source>
        <dbReference type="EMBL" id="KAL0891983.1"/>
    </source>
</evidence>
<reference evidence="2 3" key="1">
    <citation type="submission" date="2024-06" db="EMBL/GenBank/DDBJ databases">
        <title>A chromosome-level genome assembly of beet webworm, Loxostege sticticalis.</title>
        <authorList>
            <person name="Zhang Y."/>
        </authorList>
    </citation>
    <scope>NUCLEOTIDE SEQUENCE [LARGE SCALE GENOMIC DNA]</scope>
    <source>
        <strain evidence="2">AQ026</strain>
        <tissue evidence="2">Whole body</tissue>
    </source>
</reference>
<feature type="compositionally biased region" description="Acidic residues" evidence="1">
    <location>
        <begin position="815"/>
        <end position="825"/>
    </location>
</feature>
<feature type="compositionally biased region" description="Basic and acidic residues" evidence="1">
    <location>
        <begin position="1160"/>
        <end position="1174"/>
    </location>
</feature>
<dbReference type="Proteomes" id="UP001549920">
    <property type="component" value="Unassembled WGS sequence"/>
</dbReference>
<feature type="compositionally biased region" description="Polar residues" evidence="1">
    <location>
        <begin position="412"/>
        <end position="430"/>
    </location>
</feature>
<feature type="compositionally biased region" description="Basic and acidic residues" evidence="1">
    <location>
        <begin position="801"/>
        <end position="814"/>
    </location>
</feature>
<feature type="compositionally biased region" description="Basic and acidic residues" evidence="1">
    <location>
        <begin position="472"/>
        <end position="485"/>
    </location>
</feature>
<protein>
    <recommendedName>
        <fullName evidence="4">Protein slender lobes</fullName>
    </recommendedName>
</protein>
<feature type="region of interest" description="Disordered" evidence="1">
    <location>
        <begin position="737"/>
        <end position="962"/>
    </location>
</feature>
<feature type="compositionally biased region" description="Low complexity" evidence="1">
    <location>
        <begin position="843"/>
        <end position="855"/>
    </location>
</feature>
<sequence>MEEDSGVKAPVTRLRRRLSVESDDVKSPGPATPTKKRGGRLAAKPQLDLIEENAPTPGSATKRSTRKTSVKEMAEAEEKPVTPSRRSTRIKSNTSIVSETTTQVYDSPRAKRAARRTSQVGSDSESAVTPARATRRTRKDSASSVEKLEVTLASKPSNITEVIIEETESSSVKSDDITKGNENASEITPTRRSPRLKGKKQAEKNQRQSIDNKKTEKNQRQSIDKNNVEDEKLNKSSIKDNLNDSKQNHKTEEVSEEPKVLENEKSVSPEKSNMSDSSLLMIKELDKKPRKKSSNLNKSTSALDSVSFQSKRQRTKSWTIASHTQVEDGMFYSDNESVKKKLSKKQASKESKNESTHMGSGDHVVNNTANEKSIEESTDEKLQHNTSVQKKSKSESSFSTSKSRISKGFLTPNKSTNTSSSALDTETISPEGNKENIQIPKDEDEHNESTKFFEKAPTAILQSTVFFEDSDTDSKGKGKKIHLDTEDQCVPVVDNKLVEEQVTDSSDNHKQSNDNSILNKTNNKDLENDDSCEPMDIDETIPNNTSIADFSQNNLNQTSDDQVPKVQESSVTQSPLINNSLNKSSNKSKRKSSMTNNENLEKTVNENKSTQIKDVSSTEHNTSKSPKASNEVLSKSRRKSSITNNENMEKTENENKSTLILSQIKDLSSTEHNTSKSPKASNELLSKSVCSASIVKDKALDIKNLSQDYSTSTPLQQKKFQKLGMQINSSIIDTSTTEIKKSQNKSKTELSEKSQSEASSEDDSEDEVDSSHPRNSLLDDEAEVASDDYESGDSQDDEEREYEKENEIVERGETLDSDDEVSNDTDYEKDSFVVSSDEEDNELLSGSGDDLSMSDNELTMSKKSKKKYNERKLKDQKKASREMYEARHKLDTSDPSLKSRKSKRQKIESSEESSDEETIAPVKRNKLRLDSTQDESLNKSSTNDSKLKNKSKRKRLSESVCDENANIEHEITVYGDDAQNNDPLSVQVKLEPKTPMKDINISTVQINDNIEEVCVDNNVSVMKSNETADPLQATMLGEDSCSSISENSEIANNYDSVLKELNNDKPTKLKSLDMSLNLNKKTKQSKQPIIDQLNITNTKMSKKKKKPVGSDEVDSAPSNKSQSKEDSSANPFEESSTSDSIDLQLLFSEDSNDFDASQKSFEKKEAKETEKAEDFIPLKRTPGKMNILTSEDNIAPAENQRLNESVKNKKRKSKGPVEEQVGNDAANNNDIQIIIDTQGTRESMNKSLNISLNTSTKKKNKKINVTCNESLLSMFNVSASNKDEMPEEVPYESNKNKKKNRKSSDTNVEEPSQVTTIVENEDAPEEAKSKKKSRKSSETHLEAKVTTKDDDDVPEEIPFETSKSKKKNRKSSVTNVEEENQIDEVAEKSMNNSVNMNSAKKKKKNSESQNEQSSEIPDTSFNDLNVNSAKKKNSESQNEQSSEVADTSINNLSVNSAKKKKKKNSEPQNEQSSEVADTSINNLNVNSAKKKKNSESQKEQSSEAYSDALVGNNTSVGSAKKHKNKSANNSQMAIEDEGYEADKSINVSVMTDSTKKKKKKLSITLEAQNIETNVNNVEENSENSKKRKRKSSANQDSDNVNLEGQTPSNDDSVFSGSQKKKIKMSQNDAVQISDADRGNNGSQKKKSKSLAENEHPEQNQDPEPKKKNKKRKERDDDDGNKTAKVFKESSFDNVHIPRLPSSILNQLDDKPKKEALEMKKSSVVSTTPFVVEDTRKRRNKPSAFLEESVYLNDTHIEKKKKVNIKKPKVLPFIPTAVTSGSGFTTNFKINVIPQEIQFVAQSNNVANFKNDYLYGKRIKRLGTYETYKKHRSAKMSKF</sequence>
<feature type="region of interest" description="Disordered" evidence="1">
    <location>
        <begin position="1278"/>
        <end position="1688"/>
    </location>
</feature>
<feature type="compositionally biased region" description="Basic and acidic residues" evidence="1">
    <location>
        <begin position="440"/>
        <end position="454"/>
    </location>
</feature>
<organism evidence="2 3">
    <name type="scientific">Loxostege sticticalis</name>
    <name type="common">Beet webworm moth</name>
    <dbReference type="NCBI Taxonomy" id="481309"/>
    <lineage>
        <taxon>Eukaryota</taxon>
        <taxon>Metazoa</taxon>
        <taxon>Ecdysozoa</taxon>
        <taxon>Arthropoda</taxon>
        <taxon>Hexapoda</taxon>
        <taxon>Insecta</taxon>
        <taxon>Pterygota</taxon>
        <taxon>Neoptera</taxon>
        <taxon>Endopterygota</taxon>
        <taxon>Lepidoptera</taxon>
        <taxon>Glossata</taxon>
        <taxon>Ditrysia</taxon>
        <taxon>Pyraloidea</taxon>
        <taxon>Crambidae</taxon>
        <taxon>Pyraustinae</taxon>
        <taxon>Loxostege</taxon>
    </lineage>
</organism>
<evidence type="ECO:0000313" key="3">
    <source>
        <dbReference type="Proteomes" id="UP001549920"/>
    </source>
</evidence>
<name>A0ABR3I6V3_LOXSC</name>
<gene>
    <name evidence="2" type="ORF">ABMA27_015211</name>
</gene>
<feature type="compositionally biased region" description="Polar residues" evidence="1">
    <location>
        <begin position="1593"/>
        <end position="1617"/>
    </location>
</feature>
<proteinExistence type="predicted"/>
<feature type="compositionally biased region" description="Polar residues" evidence="1">
    <location>
        <begin position="180"/>
        <end position="191"/>
    </location>
</feature>
<feature type="compositionally biased region" description="Polar residues" evidence="1">
    <location>
        <begin position="1128"/>
        <end position="1139"/>
    </location>
</feature>
<feature type="region of interest" description="Disordered" evidence="1">
    <location>
        <begin position="1154"/>
        <end position="1174"/>
    </location>
</feature>
<feature type="compositionally biased region" description="Acidic residues" evidence="1">
    <location>
        <begin position="778"/>
        <end position="800"/>
    </location>
</feature>
<feature type="compositionally biased region" description="Polar residues" evidence="1">
    <location>
        <begin position="116"/>
        <end position="127"/>
    </location>
</feature>
<feature type="compositionally biased region" description="Basic and acidic residues" evidence="1">
    <location>
        <begin position="1335"/>
        <end position="1348"/>
    </location>
</feature>
<feature type="compositionally biased region" description="Basic and acidic residues" evidence="1">
    <location>
        <begin position="738"/>
        <end position="755"/>
    </location>
</feature>
<feature type="region of interest" description="Disordered" evidence="1">
    <location>
        <begin position="1204"/>
        <end position="1225"/>
    </location>
</feature>
<accession>A0ABR3I6V3</accession>
<feature type="compositionally biased region" description="Acidic residues" evidence="1">
    <location>
        <begin position="1349"/>
        <end position="1358"/>
    </location>
</feature>
<feature type="compositionally biased region" description="Basic and acidic residues" evidence="1">
    <location>
        <begin position="69"/>
        <end position="80"/>
    </location>
</feature>
<feature type="compositionally biased region" description="Polar residues" evidence="1">
    <location>
        <begin position="1466"/>
        <end position="1485"/>
    </location>
</feature>
<feature type="compositionally biased region" description="Basic and acidic residues" evidence="1">
    <location>
        <begin position="1679"/>
        <end position="1688"/>
    </location>
</feature>
<feature type="compositionally biased region" description="Polar residues" evidence="1">
    <location>
        <begin position="294"/>
        <end position="324"/>
    </location>
</feature>
<feature type="compositionally biased region" description="Polar residues" evidence="1">
    <location>
        <begin position="934"/>
        <end position="944"/>
    </location>
</feature>
<comment type="caution">
    <text evidence="2">The sequence shown here is derived from an EMBL/GenBank/DDBJ whole genome shotgun (WGS) entry which is preliminary data.</text>
</comment>
<feature type="compositionally biased region" description="Polar residues" evidence="1">
    <location>
        <begin position="90"/>
        <end position="105"/>
    </location>
</feature>